<feature type="transmembrane region" description="Helical" evidence="8">
    <location>
        <begin position="315"/>
        <end position="339"/>
    </location>
</feature>
<keyword evidence="5" id="KW-0534">Nitrate assimilation</keyword>
<reference evidence="10 11" key="1">
    <citation type="journal article" date="2014" name="Genome Announc.">
        <title>Draft Genome Sequence of Lutibaculum baratangense Strain AMV1T, Isolated from a Mud Volcano in Andamans, India.</title>
        <authorList>
            <person name="Singh A."/>
            <person name="Sreenivas A."/>
            <person name="Sathyanarayana Reddy G."/>
            <person name="Pinnaka A.K."/>
            <person name="Shivaji S."/>
        </authorList>
    </citation>
    <scope>NUCLEOTIDE SEQUENCE [LARGE SCALE GENOMIC DNA]</scope>
    <source>
        <strain evidence="10 11">AMV1</strain>
    </source>
</reference>
<evidence type="ECO:0000313" key="11">
    <source>
        <dbReference type="Proteomes" id="UP000017819"/>
    </source>
</evidence>
<proteinExistence type="inferred from homology"/>
<evidence type="ECO:0000256" key="1">
    <source>
        <dbReference type="ARBA" id="ARBA00004141"/>
    </source>
</evidence>
<evidence type="ECO:0000256" key="7">
    <source>
        <dbReference type="SAM" id="MobiDB-lite"/>
    </source>
</evidence>
<dbReference type="GO" id="GO:0042128">
    <property type="term" value="P:nitrate assimilation"/>
    <property type="evidence" value="ECO:0007669"/>
    <property type="project" value="UniProtKB-KW"/>
</dbReference>
<dbReference type="InterPro" id="IPR011701">
    <property type="entry name" value="MFS"/>
</dbReference>
<dbReference type="CDD" id="cd17341">
    <property type="entry name" value="MFS_NRT2_like"/>
    <property type="match status" value="1"/>
</dbReference>
<feature type="compositionally biased region" description="Low complexity" evidence="7">
    <location>
        <begin position="444"/>
        <end position="464"/>
    </location>
</feature>
<feature type="transmembrane region" description="Helical" evidence="8">
    <location>
        <begin position="169"/>
        <end position="187"/>
    </location>
</feature>
<dbReference type="PATRIC" id="fig|631454.5.peg.1569"/>
<dbReference type="InterPro" id="IPR020846">
    <property type="entry name" value="MFS_dom"/>
</dbReference>
<evidence type="ECO:0000256" key="8">
    <source>
        <dbReference type="SAM" id="Phobius"/>
    </source>
</evidence>
<gene>
    <name evidence="10" type="ORF">N177_1588</name>
</gene>
<evidence type="ECO:0000256" key="2">
    <source>
        <dbReference type="ARBA" id="ARBA00008432"/>
    </source>
</evidence>
<keyword evidence="4 8" id="KW-1133">Transmembrane helix</keyword>
<feature type="transmembrane region" description="Helical" evidence="8">
    <location>
        <begin position="52"/>
        <end position="73"/>
    </location>
</feature>
<feature type="region of interest" description="Disordered" evidence="7">
    <location>
        <begin position="430"/>
        <end position="464"/>
    </location>
</feature>
<keyword evidence="6 8" id="KW-0472">Membrane</keyword>
<organism evidence="10 11">
    <name type="scientific">Lutibaculum baratangense AMV1</name>
    <dbReference type="NCBI Taxonomy" id="631454"/>
    <lineage>
        <taxon>Bacteria</taxon>
        <taxon>Pseudomonadati</taxon>
        <taxon>Pseudomonadota</taxon>
        <taxon>Alphaproteobacteria</taxon>
        <taxon>Hyphomicrobiales</taxon>
        <taxon>Tepidamorphaceae</taxon>
        <taxon>Lutibaculum</taxon>
    </lineage>
</organism>
<dbReference type="SUPFAM" id="SSF103473">
    <property type="entry name" value="MFS general substrate transporter"/>
    <property type="match status" value="1"/>
</dbReference>
<dbReference type="GO" id="GO:0015112">
    <property type="term" value="F:nitrate transmembrane transporter activity"/>
    <property type="evidence" value="ECO:0007669"/>
    <property type="project" value="InterPro"/>
</dbReference>
<dbReference type="Proteomes" id="UP000017819">
    <property type="component" value="Unassembled WGS sequence"/>
</dbReference>
<dbReference type="PROSITE" id="PS51257">
    <property type="entry name" value="PROKAR_LIPOPROTEIN"/>
    <property type="match status" value="1"/>
</dbReference>
<dbReference type="AlphaFoldDB" id="V4RRI2"/>
<dbReference type="OrthoDB" id="9771451at2"/>
<feature type="transmembrane region" description="Helical" evidence="8">
    <location>
        <begin position="138"/>
        <end position="163"/>
    </location>
</feature>
<dbReference type="InterPro" id="IPR044772">
    <property type="entry name" value="NO3_transporter"/>
</dbReference>
<dbReference type="GO" id="GO:0016020">
    <property type="term" value="C:membrane"/>
    <property type="evidence" value="ECO:0007669"/>
    <property type="project" value="UniProtKB-SubCell"/>
</dbReference>
<dbReference type="eggNOG" id="COG2223">
    <property type="taxonomic scope" value="Bacteria"/>
</dbReference>
<accession>V4RRI2</accession>
<evidence type="ECO:0000256" key="6">
    <source>
        <dbReference type="ARBA" id="ARBA00023136"/>
    </source>
</evidence>
<feature type="transmembrane region" description="Helical" evidence="8">
    <location>
        <begin position="80"/>
        <end position="99"/>
    </location>
</feature>
<sequence length="464" mass="50043">MNRTVGVSTGDQNRALALSTIAFTACFAVWTIFSIIGVQIKAELGLTDTQFGLLVGTPILTGSLSRIFLGIWTDQFGGRVVYVTVMVLAAIATFLLSYATTYETMLLAALGVGLAGGSFAVGVAYVSRWYPSEKQGTALGIFGAGNVGAAVTKFVAPFVLIAYGWTMVAQAWAVALIVIAAIFWFTTKDDPALVERRRRGERARGALLSLEPLKRLQVWRFALYYFFVFGAFVALALWLPRYLVGVYGMDIKTAGMIAAFYSVPASIFRAYGGYLSDRYGARTIMYWTFGVSAVALFFLSYPATDYVVHGIDGDIGFSMAMGVIPFIVLIFTLGFFMSLGKAAVYKHIPVYYPEHVGSVGGLVGMIGGLGGFVLPIVFGMMNDLTGIWTSCFMVLFLLVAIAFVWMHVSILVMERRAAAESLKSLPELPEMQPIHEPHHGPALRPGEAPKPAGAAAGARPAPAE</sequence>
<dbReference type="PANTHER" id="PTHR23515">
    <property type="entry name" value="HIGH-AFFINITY NITRATE TRANSPORTER 2.3"/>
    <property type="match status" value="1"/>
</dbReference>
<feature type="transmembrane region" description="Helical" evidence="8">
    <location>
        <begin position="359"/>
        <end position="381"/>
    </location>
</feature>
<feature type="transmembrane region" description="Helical" evidence="8">
    <location>
        <begin position="105"/>
        <end position="126"/>
    </location>
</feature>
<evidence type="ECO:0000256" key="4">
    <source>
        <dbReference type="ARBA" id="ARBA00022989"/>
    </source>
</evidence>
<dbReference type="Gene3D" id="1.20.1250.20">
    <property type="entry name" value="MFS general substrate transporter like domains"/>
    <property type="match status" value="2"/>
</dbReference>
<feature type="transmembrane region" description="Helical" evidence="8">
    <location>
        <begin position="251"/>
        <end position="272"/>
    </location>
</feature>
<comment type="caution">
    <text evidence="10">The sequence shown here is derived from an EMBL/GenBank/DDBJ whole genome shotgun (WGS) entry which is preliminary data.</text>
</comment>
<dbReference type="EMBL" id="AWXZ01000018">
    <property type="protein sequence ID" value="ESR25755.1"/>
    <property type="molecule type" value="Genomic_DNA"/>
</dbReference>
<keyword evidence="3 8" id="KW-0812">Transmembrane</keyword>
<feature type="domain" description="Major facilitator superfamily (MFS) profile" evidence="9">
    <location>
        <begin position="14"/>
        <end position="417"/>
    </location>
</feature>
<evidence type="ECO:0000256" key="5">
    <source>
        <dbReference type="ARBA" id="ARBA00023063"/>
    </source>
</evidence>
<dbReference type="InterPro" id="IPR036259">
    <property type="entry name" value="MFS_trans_sf"/>
</dbReference>
<dbReference type="STRING" id="631454.N177_1588"/>
<feature type="transmembrane region" description="Helical" evidence="8">
    <location>
        <begin position="21"/>
        <end position="40"/>
    </location>
</feature>
<evidence type="ECO:0000256" key="3">
    <source>
        <dbReference type="ARBA" id="ARBA00022692"/>
    </source>
</evidence>
<evidence type="ECO:0000313" key="10">
    <source>
        <dbReference type="EMBL" id="ESR25755.1"/>
    </source>
</evidence>
<feature type="transmembrane region" description="Helical" evidence="8">
    <location>
        <begin position="221"/>
        <end position="239"/>
    </location>
</feature>
<dbReference type="Pfam" id="PF07690">
    <property type="entry name" value="MFS_1"/>
    <property type="match status" value="1"/>
</dbReference>
<feature type="transmembrane region" description="Helical" evidence="8">
    <location>
        <begin position="387"/>
        <end position="413"/>
    </location>
</feature>
<protein>
    <submittedName>
        <fullName evidence="10">Nitrate/nitrite transporter</fullName>
    </submittedName>
</protein>
<keyword evidence="11" id="KW-1185">Reference proteome</keyword>
<evidence type="ECO:0000259" key="9">
    <source>
        <dbReference type="PROSITE" id="PS50850"/>
    </source>
</evidence>
<dbReference type="PROSITE" id="PS50850">
    <property type="entry name" value="MFS"/>
    <property type="match status" value="1"/>
</dbReference>
<comment type="similarity">
    <text evidence="2">Belongs to the major facilitator superfamily. Nitrate/nitrite porter (TC 2.A.1.8) family.</text>
</comment>
<comment type="subcellular location">
    <subcellularLocation>
        <location evidence="1">Membrane</location>
        <topology evidence="1">Multi-pass membrane protein</topology>
    </subcellularLocation>
</comment>
<feature type="transmembrane region" description="Helical" evidence="8">
    <location>
        <begin position="284"/>
        <end position="303"/>
    </location>
</feature>
<name>V4RRI2_9HYPH</name>